<gene>
    <name evidence="3" type="ORF">HDF17_001467</name>
</gene>
<dbReference type="AlphaFoldDB" id="A0A7Y9TGV0"/>
<feature type="compositionally biased region" description="Pro residues" evidence="1">
    <location>
        <begin position="185"/>
        <end position="197"/>
    </location>
</feature>
<dbReference type="RefSeq" id="WP_179489227.1">
    <property type="nucleotide sequence ID" value="NZ_JACCCW010000001.1"/>
</dbReference>
<feature type="chain" id="PRO_5031517668" evidence="2">
    <location>
        <begin position="23"/>
        <end position="222"/>
    </location>
</feature>
<organism evidence="3 4">
    <name type="scientific">Granulicella arctica</name>
    <dbReference type="NCBI Taxonomy" id="940613"/>
    <lineage>
        <taxon>Bacteria</taxon>
        <taxon>Pseudomonadati</taxon>
        <taxon>Acidobacteriota</taxon>
        <taxon>Terriglobia</taxon>
        <taxon>Terriglobales</taxon>
        <taxon>Acidobacteriaceae</taxon>
        <taxon>Granulicella</taxon>
    </lineage>
</organism>
<feature type="compositionally biased region" description="Polar residues" evidence="1">
    <location>
        <begin position="165"/>
        <end position="182"/>
    </location>
</feature>
<sequence length="222" mass="23760">MTRLSSALLFVTMLAAPCATLAAQATSAQTPAPISRPPAAPLPSVILQPALDNLQQTLAFIHPDRWKTSATVNQETLGNIASIQTDLKTTLPPLLTVADANPSSIAQTLPAYRNIEALYDVLLRVTEVATLAAPTPQSNALKQSLESLERSRRDLGDRLQSVALTENQRLHDLQSQLRTTQSTPTPTPAVCPPPPAPVKKRKPRPKPTPKPTTPATTTPSPQ</sequence>
<keyword evidence="4" id="KW-1185">Reference proteome</keyword>
<evidence type="ECO:0000313" key="4">
    <source>
        <dbReference type="Proteomes" id="UP000589520"/>
    </source>
</evidence>
<name>A0A7Y9TGV0_9BACT</name>
<evidence type="ECO:0000313" key="3">
    <source>
        <dbReference type="EMBL" id="NYF79180.1"/>
    </source>
</evidence>
<accession>A0A7Y9TGV0</accession>
<feature type="signal peptide" evidence="2">
    <location>
        <begin position="1"/>
        <end position="22"/>
    </location>
</feature>
<dbReference type="Proteomes" id="UP000589520">
    <property type="component" value="Unassembled WGS sequence"/>
</dbReference>
<feature type="compositionally biased region" description="Low complexity" evidence="1">
    <location>
        <begin position="213"/>
        <end position="222"/>
    </location>
</feature>
<protein>
    <submittedName>
        <fullName evidence="3">Uncharacterized protein</fullName>
    </submittedName>
</protein>
<dbReference type="EMBL" id="JACCCW010000001">
    <property type="protein sequence ID" value="NYF79180.1"/>
    <property type="molecule type" value="Genomic_DNA"/>
</dbReference>
<keyword evidence="2" id="KW-0732">Signal</keyword>
<proteinExistence type="predicted"/>
<feature type="compositionally biased region" description="Basic residues" evidence="1">
    <location>
        <begin position="198"/>
        <end position="207"/>
    </location>
</feature>
<evidence type="ECO:0000256" key="1">
    <source>
        <dbReference type="SAM" id="MobiDB-lite"/>
    </source>
</evidence>
<evidence type="ECO:0000256" key="2">
    <source>
        <dbReference type="SAM" id="SignalP"/>
    </source>
</evidence>
<reference evidence="3 4" key="1">
    <citation type="submission" date="2020-07" db="EMBL/GenBank/DDBJ databases">
        <title>Genomic Encyclopedia of Type Strains, Phase IV (KMG-V): Genome sequencing to study the core and pangenomes of soil and plant-associated prokaryotes.</title>
        <authorList>
            <person name="Whitman W."/>
        </authorList>
    </citation>
    <scope>NUCLEOTIDE SEQUENCE [LARGE SCALE GENOMIC DNA]</scope>
    <source>
        <strain evidence="3 4">X4EP2</strain>
    </source>
</reference>
<comment type="caution">
    <text evidence="3">The sequence shown here is derived from an EMBL/GenBank/DDBJ whole genome shotgun (WGS) entry which is preliminary data.</text>
</comment>
<feature type="region of interest" description="Disordered" evidence="1">
    <location>
        <begin position="165"/>
        <end position="222"/>
    </location>
</feature>